<dbReference type="EMBL" id="JH000153">
    <property type="protein sequence ID" value="EGW04030.1"/>
    <property type="molecule type" value="Genomic_DNA"/>
</dbReference>
<sequence length="51" mass="5722">MLEIEKLGKRSGTTDVSITNRIQEMEERISGVEDSLEYSHGSKKISNPTNL</sequence>
<dbReference type="InParanoid" id="G3H557"/>
<reference evidence="3" key="1">
    <citation type="journal article" date="2011" name="Nat. Biotechnol.">
        <title>The genomic sequence of the Chinese hamster ovary (CHO)-K1 cell line.</title>
        <authorList>
            <person name="Xu X."/>
            <person name="Nagarajan H."/>
            <person name="Lewis N.E."/>
            <person name="Pan S."/>
            <person name="Cai Z."/>
            <person name="Liu X."/>
            <person name="Chen W."/>
            <person name="Xie M."/>
            <person name="Wang W."/>
            <person name="Hammond S."/>
            <person name="Andersen M.R."/>
            <person name="Neff N."/>
            <person name="Passarelli B."/>
            <person name="Koh W."/>
            <person name="Fan H.C."/>
            <person name="Wang J."/>
            <person name="Gui Y."/>
            <person name="Lee K.H."/>
            <person name="Betenbaugh M.J."/>
            <person name="Quake S.R."/>
            <person name="Famili I."/>
            <person name="Palsson B.O."/>
            <person name="Wang J."/>
        </authorList>
    </citation>
    <scope>NUCLEOTIDE SEQUENCE [LARGE SCALE GENOMIC DNA]</scope>
    <source>
        <strain evidence="3">CHO K1 cell line</strain>
    </source>
</reference>
<feature type="compositionally biased region" description="Polar residues" evidence="1">
    <location>
        <begin position="11"/>
        <end position="20"/>
    </location>
</feature>
<organism evidence="2 3">
    <name type="scientific">Cricetulus griseus</name>
    <name type="common">Chinese hamster</name>
    <name type="synonym">Cricetulus barabensis griseus</name>
    <dbReference type="NCBI Taxonomy" id="10029"/>
    <lineage>
        <taxon>Eukaryota</taxon>
        <taxon>Metazoa</taxon>
        <taxon>Chordata</taxon>
        <taxon>Craniata</taxon>
        <taxon>Vertebrata</taxon>
        <taxon>Euteleostomi</taxon>
        <taxon>Mammalia</taxon>
        <taxon>Eutheria</taxon>
        <taxon>Euarchontoglires</taxon>
        <taxon>Glires</taxon>
        <taxon>Rodentia</taxon>
        <taxon>Myomorpha</taxon>
        <taxon>Muroidea</taxon>
        <taxon>Cricetidae</taxon>
        <taxon>Cricetinae</taxon>
        <taxon>Cricetulus</taxon>
    </lineage>
</organism>
<gene>
    <name evidence="2" type="ORF">I79_005428</name>
</gene>
<evidence type="ECO:0000256" key="1">
    <source>
        <dbReference type="SAM" id="MobiDB-lite"/>
    </source>
</evidence>
<feature type="region of interest" description="Disordered" evidence="1">
    <location>
        <begin position="1"/>
        <end position="20"/>
    </location>
</feature>
<dbReference type="Proteomes" id="UP000001075">
    <property type="component" value="Unassembled WGS sequence"/>
</dbReference>
<dbReference type="Gene3D" id="1.20.5.390">
    <property type="entry name" value="L1 transposable element, trimerization domain"/>
    <property type="match status" value="1"/>
</dbReference>
<protein>
    <submittedName>
        <fullName evidence="2">Putative transposase element L1Md-A101/L1Md-A102/L1Md-A2</fullName>
    </submittedName>
</protein>
<proteinExistence type="predicted"/>
<evidence type="ECO:0000313" key="3">
    <source>
        <dbReference type="Proteomes" id="UP000001075"/>
    </source>
</evidence>
<accession>G3H557</accession>
<feature type="region of interest" description="Disordered" evidence="1">
    <location>
        <begin position="30"/>
        <end position="51"/>
    </location>
</feature>
<dbReference type="AlphaFoldDB" id="G3H557"/>
<name>G3H557_CRIGR</name>
<evidence type="ECO:0000313" key="2">
    <source>
        <dbReference type="EMBL" id="EGW04030.1"/>
    </source>
</evidence>